<dbReference type="Proteomes" id="UP000659654">
    <property type="component" value="Unassembled WGS sequence"/>
</dbReference>
<evidence type="ECO:0000313" key="11">
    <source>
        <dbReference type="Proteomes" id="UP000659654"/>
    </source>
</evidence>
<dbReference type="WBParaSite" id="BXY_0758300.1">
    <property type="protein sequence ID" value="BXY_0758300.1"/>
    <property type="gene ID" value="BXY_0758300"/>
</dbReference>
<dbReference type="PANTHER" id="PTHR13002">
    <property type="entry name" value="C3ORF1 PROTEIN-RELATED"/>
    <property type="match status" value="1"/>
</dbReference>
<feature type="transmembrane region" description="Helical" evidence="8">
    <location>
        <begin position="179"/>
        <end position="199"/>
    </location>
</feature>
<evidence type="ECO:0000256" key="7">
    <source>
        <dbReference type="ARBA" id="ARBA00041344"/>
    </source>
</evidence>
<gene>
    <name evidence="9" type="ORF">BXYJ_LOCUS9390</name>
</gene>
<evidence type="ECO:0000256" key="8">
    <source>
        <dbReference type="SAM" id="Phobius"/>
    </source>
</evidence>
<dbReference type="OrthoDB" id="5868184at2759"/>
<evidence type="ECO:0000256" key="2">
    <source>
        <dbReference type="ARBA" id="ARBA00008444"/>
    </source>
</evidence>
<comment type="similarity">
    <text evidence="2">Belongs to the Tim17/Tim22/Tim23 family.</text>
</comment>
<keyword evidence="11" id="KW-1185">Reference proteome</keyword>
<dbReference type="AlphaFoldDB" id="A0A1I7S3K2"/>
<keyword evidence="3 8" id="KW-0812">Transmembrane</keyword>
<accession>A0A1I7S3K2</accession>
<dbReference type="EMBL" id="CAJFCV020000004">
    <property type="protein sequence ID" value="CAG9116368.1"/>
    <property type="molecule type" value="Genomic_DNA"/>
</dbReference>
<dbReference type="GO" id="GO:0032981">
    <property type="term" value="P:mitochondrial respiratory chain complex I assembly"/>
    <property type="evidence" value="ECO:0007669"/>
    <property type="project" value="InterPro"/>
</dbReference>
<sequence>MGNQISEYKKEFLEKKKAEHREKAKLYEVKSRIVDYSKNEEKTGFERLKQFYDADTVSMERYMVVTGAKLTFLVTFLMGGMLSSKEVEKRIEVYSQGKNFGSARNKFARQTDLKILQFMKNGFKYSFKCVFATGALLLVNTHLILYKNKFEYWYPPLATATVTGTLAVPLGIHGIVQAGVMGLTGGGIISASVFLYSLYRNLDSPDLAYKEFRKSVEKELDDHQKHVCRVRNFMKQEGISTQIVAEYKLKKRDEESQLSSGLDNISDED</sequence>
<dbReference type="Proteomes" id="UP000095284">
    <property type="component" value="Unplaced"/>
</dbReference>
<dbReference type="InterPro" id="IPR055299">
    <property type="entry name" value="TIMMDC1"/>
</dbReference>
<evidence type="ECO:0000256" key="1">
    <source>
        <dbReference type="ARBA" id="ARBA00004141"/>
    </source>
</evidence>
<dbReference type="eggNOG" id="KOG4608">
    <property type="taxonomic scope" value="Eukaryota"/>
</dbReference>
<keyword evidence="4 8" id="KW-1133">Transmembrane helix</keyword>
<reference evidence="9" key="2">
    <citation type="submission" date="2020-09" db="EMBL/GenBank/DDBJ databases">
        <authorList>
            <person name="Kikuchi T."/>
        </authorList>
    </citation>
    <scope>NUCLEOTIDE SEQUENCE</scope>
    <source>
        <strain evidence="9">Ka4C1</strain>
    </source>
</reference>
<dbReference type="PANTHER" id="PTHR13002:SF1">
    <property type="entry name" value="COMPLEX I ASSEMBLY FACTOR TIMMDC1, MITOCHONDRIAL"/>
    <property type="match status" value="1"/>
</dbReference>
<evidence type="ECO:0000313" key="12">
    <source>
        <dbReference type="WBParaSite" id="BXY_0758300.1"/>
    </source>
</evidence>
<proteinExistence type="inferred from homology"/>
<evidence type="ECO:0000313" key="10">
    <source>
        <dbReference type="Proteomes" id="UP000095284"/>
    </source>
</evidence>
<dbReference type="GO" id="GO:0005739">
    <property type="term" value="C:mitochondrion"/>
    <property type="evidence" value="ECO:0007669"/>
    <property type="project" value="TreeGrafter"/>
</dbReference>
<keyword evidence="5 8" id="KW-0472">Membrane</keyword>
<protein>
    <recommendedName>
        <fullName evidence="6">Complex I assembly factor TIMMDC1, mitochondrial</fullName>
    </recommendedName>
    <alternativeName>
        <fullName evidence="7">Translocase of inner mitochondrial membrane domain-containing protein 1</fullName>
    </alternativeName>
</protein>
<comment type="subcellular location">
    <subcellularLocation>
        <location evidence="1">Membrane</location>
        <topology evidence="1">Multi-pass membrane protein</topology>
    </subcellularLocation>
</comment>
<feature type="transmembrane region" description="Helical" evidence="8">
    <location>
        <begin position="62"/>
        <end position="82"/>
    </location>
</feature>
<dbReference type="EMBL" id="CAJFDI010000004">
    <property type="protein sequence ID" value="CAD5226845.1"/>
    <property type="molecule type" value="Genomic_DNA"/>
</dbReference>
<evidence type="ECO:0000256" key="6">
    <source>
        <dbReference type="ARBA" id="ARBA00040778"/>
    </source>
</evidence>
<evidence type="ECO:0000256" key="4">
    <source>
        <dbReference type="ARBA" id="ARBA00022989"/>
    </source>
</evidence>
<feature type="transmembrane region" description="Helical" evidence="8">
    <location>
        <begin position="152"/>
        <end position="172"/>
    </location>
</feature>
<evidence type="ECO:0000256" key="3">
    <source>
        <dbReference type="ARBA" id="ARBA00022692"/>
    </source>
</evidence>
<reference evidence="12" key="1">
    <citation type="submission" date="2016-11" db="UniProtKB">
        <authorList>
            <consortium name="WormBaseParasite"/>
        </authorList>
    </citation>
    <scope>IDENTIFICATION</scope>
</reference>
<organism evidence="10 12">
    <name type="scientific">Bursaphelenchus xylophilus</name>
    <name type="common">Pinewood nematode worm</name>
    <name type="synonym">Aphelenchoides xylophilus</name>
    <dbReference type="NCBI Taxonomy" id="6326"/>
    <lineage>
        <taxon>Eukaryota</taxon>
        <taxon>Metazoa</taxon>
        <taxon>Ecdysozoa</taxon>
        <taxon>Nematoda</taxon>
        <taxon>Chromadorea</taxon>
        <taxon>Rhabditida</taxon>
        <taxon>Tylenchina</taxon>
        <taxon>Tylenchomorpha</taxon>
        <taxon>Aphelenchoidea</taxon>
        <taxon>Aphelenchoididae</taxon>
        <taxon>Bursaphelenchus</taxon>
    </lineage>
</organism>
<dbReference type="GO" id="GO:0016020">
    <property type="term" value="C:membrane"/>
    <property type="evidence" value="ECO:0007669"/>
    <property type="project" value="UniProtKB-SubCell"/>
</dbReference>
<feature type="transmembrane region" description="Helical" evidence="8">
    <location>
        <begin position="125"/>
        <end position="146"/>
    </location>
</feature>
<dbReference type="Proteomes" id="UP000582659">
    <property type="component" value="Unassembled WGS sequence"/>
</dbReference>
<evidence type="ECO:0000256" key="5">
    <source>
        <dbReference type="ARBA" id="ARBA00023136"/>
    </source>
</evidence>
<name>A0A1I7S3K2_BURXY</name>
<evidence type="ECO:0000313" key="9">
    <source>
        <dbReference type="EMBL" id="CAD5226845.1"/>
    </source>
</evidence>